<dbReference type="GeneID" id="27698269"/>
<dbReference type="AlphaFoldDB" id="A0A0D2HT67"/>
<reference evidence="2" key="1">
    <citation type="submission" date="2015-01" db="EMBL/GenBank/DDBJ databases">
        <title>The Genome Sequence of Cladophialophora bantiana CBS 173.52.</title>
        <authorList>
            <consortium name="The Broad Institute Genomics Platform"/>
            <person name="Cuomo C."/>
            <person name="de Hoog S."/>
            <person name="Gorbushina A."/>
            <person name="Stielow B."/>
            <person name="Teixiera M."/>
            <person name="Abouelleil A."/>
            <person name="Chapman S.B."/>
            <person name="Priest M."/>
            <person name="Young S.K."/>
            <person name="Wortman J."/>
            <person name="Nusbaum C."/>
            <person name="Birren B."/>
        </authorList>
    </citation>
    <scope>NUCLEOTIDE SEQUENCE [LARGE SCALE GENOMIC DNA]</scope>
    <source>
        <strain evidence="2">CBS 173.52</strain>
    </source>
</reference>
<protein>
    <submittedName>
        <fullName evidence="2">Uncharacterized protein</fullName>
    </submittedName>
</protein>
<evidence type="ECO:0000313" key="3">
    <source>
        <dbReference type="Proteomes" id="UP000053789"/>
    </source>
</evidence>
<feature type="compositionally biased region" description="Basic and acidic residues" evidence="1">
    <location>
        <begin position="1"/>
        <end position="24"/>
    </location>
</feature>
<evidence type="ECO:0000256" key="1">
    <source>
        <dbReference type="SAM" id="MobiDB-lite"/>
    </source>
</evidence>
<dbReference type="EMBL" id="KN846986">
    <property type="protein sequence ID" value="KIW94025.1"/>
    <property type="molecule type" value="Genomic_DNA"/>
</dbReference>
<evidence type="ECO:0000313" key="2">
    <source>
        <dbReference type="EMBL" id="KIW94025.1"/>
    </source>
</evidence>
<proteinExistence type="predicted"/>
<keyword evidence="3" id="KW-1185">Reference proteome</keyword>
<gene>
    <name evidence="2" type="ORF">Z519_05341</name>
</gene>
<dbReference type="Proteomes" id="UP000053789">
    <property type="component" value="Unassembled WGS sequence"/>
</dbReference>
<name>A0A0D2HT67_CLAB1</name>
<accession>A0A0D2HT67</accession>
<organism evidence="2 3">
    <name type="scientific">Cladophialophora bantiana (strain ATCC 10958 / CBS 173.52 / CDC B-1940 / NIH 8579)</name>
    <name type="common">Xylohypha bantiana</name>
    <dbReference type="NCBI Taxonomy" id="1442370"/>
    <lineage>
        <taxon>Eukaryota</taxon>
        <taxon>Fungi</taxon>
        <taxon>Dikarya</taxon>
        <taxon>Ascomycota</taxon>
        <taxon>Pezizomycotina</taxon>
        <taxon>Eurotiomycetes</taxon>
        <taxon>Chaetothyriomycetidae</taxon>
        <taxon>Chaetothyriales</taxon>
        <taxon>Herpotrichiellaceae</taxon>
        <taxon>Cladophialophora</taxon>
    </lineage>
</organism>
<dbReference type="HOGENOM" id="CLU_2346509_0_0_1"/>
<dbReference type="VEuPathDB" id="FungiDB:Z519_05341"/>
<dbReference type="RefSeq" id="XP_016620694.1">
    <property type="nucleotide sequence ID" value="XM_016763081.1"/>
</dbReference>
<feature type="region of interest" description="Disordered" evidence="1">
    <location>
        <begin position="1"/>
        <end position="25"/>
    </location>
</feature>
<sequence length="97" mass="10972">MAGDGHRGPKDMEALSDHAKDQGHHNFQVDGMGIVVNDGLVYSLPEDEESLYFGQSSTYNFVYQGQQILRDSSRSFLEEDHFLDESYPSDQYAAESY</sequence>